<dbReference type="Gene3D" id="3.90.1180.10">
    <property type="entry name" value="Ribosomal protein L13"/>
    <property type="match status" value="1"/>
</dbReference>
<evidence type="ECO:0000313" key="6">
    <source>
        <dbReference type="Proteomes" id="UP000178520"/>
    </source>
</evidence>
<dbReference type="InterPro" id="IPR005823">
    <property type="entry name" value="Ribosomal_uL13_bac-type"/>
</dbReference>
<dbReference type="NCBIfam" id="TIGR01066">
    <property type="entry name" value="rplM_bact"/>
    <property type="match status" value="1"/>
</dbReference>
<dbReference type="PIRSF" id="PIRSF002181">
    <property type="entry name" value="Ribosomal_L13"/>
    <property type="match status" value="1"/>
</dbReference>
<comment type="similarity">
    <text evidence="1 4">Belongs to the universal ribosomal protein uL13 family.</text>
</comment>
<gene>
    <name evidence="4" type="primary">rplM</name>
    <name evidence="5" type="ORF">A2735_01095</name>
</gene>
<organism evidence="5 6">
    <name type="scientific">Candidatus Yanofskybacteria bacterium RIFCSPHIGHO2_01_FULL_41_21</name>
    <dbReference type="NCBI Taxonomy" id="1802660"/>
    <lineage>
        <taxon>Bacteria</taxon>
        <taxon>Candidatus Yanofskyibacteriota</taxon>
    </lineage>
</organism>
<dbReference type="GO" id="GO:0006412">
    <property type="term" value="P:translation"/>
    <property type="evidence" value="ECO:0007669"/>
    <property type="project" value="UniProtKB-UniRule"/>
</dbReference>
<accession>A0A1F8EBK0</accession>
<dbReference type="CDD" id="cd00392">
    <property type="entry name" value="Ribosomal_L13"/>
    <property type="match status" value="1"/>
</dbReference>
<protein>
    <recommendedName>
        <fullName evidence="4">Large ribosomal subunit protein uL13</fullName>
    </recommendedName>
</protein>
<dbReference type="SUPFAM" id="SSF52161">
    <property type="entry name" value="Ribosomal protein L13"/>
    <property type="match status" value="1"/>
</dbReference>
<comment type="caution">
    <text evidence="5">The sequence shown here is derived from an EMBL/GenBank/DDBJ whole genome shotgun (WGS) entry which is preliminary data.</text>
</comment>
<proteinExistence type="inferred from homology"/>
<dbReference type="HAMAP" id="MF_01366">
    <property type="entry name" value="Ribosomal_uL13"/>
    <property type="match status" value="1"/>
</dbReference>
<dbReference type="InterPro" id="IPR005822">
    <property type="entry name" value="Ribosomal_uL13"/>
</dbReference>
<dbReference type="InterPro" id="IPR036899">
    <property type="entry name" value="Ribosomal_uL13_sf"/>
</dbReference>
<dbReference type="Pfam" id="PF00572">
    <property type="entry name" value="Ribosomal_L13"/>
    <property type="match status" value="1"/>
</dbReference>
<name>A0A1F8EBK0_9BACT</name>
<comment type="subunit">
    <text evidence="4">Part of the 50S ribosomal subunit.</text>
</comment>
<dbReference type="GO" id="GO:0005840">
    <property type="term" value="C:ribosome"/>
    <property type="evidence" value="ECO:0007669"/>
    <property type="project" value="UniProtKB-KW"/>
</dbReference>
<keyword evidence="3 4" id="KW-0687">Ribonucleoprotein</keyword>
<evidence type="ECO:0000256" key="2">
    <source>
        <dbReference type="ARBA" id="ARBA00022980"/>
    </source>
</evidence>
<keyword evidence="2 4" id="KW-0689">Ribosomal protein</keyword>
<dbReference type="PANTHER" id="PTHR11545">
    <property type="entry name" value="RIBOSOMAL PROTEIN L13"/>
    <property type="match status" value="1"/>
</dbReference>
<reference evidence="5 6" key="1">
    <citation type="journal article" date="2016" name="Nat. Commun.">
        <title>Thousands of microbial genomes shed light on interconnected biogeochemical processes in an aquifer system.</title>
        <authorList>
            <person name="Anantharaman K."/>
            <person name="Brown C.T."/>
            <person name="Hug L.A."/>
            <person name="Sharon I."/>
            <person name="Castelle C.J."/>
            <person name="Probst A.J."/>
            <person name="Thomas B.C."/>
            <person name="Singh A."/>
            <person name="Wilkins M.J."/>
            <person name="Karaoz U."/>
            <person name="Brodie E.L."/>
            <person name="Williams K.H."/>
            <person name="Hubbard S.S."/>
            <person name="Banfield J.F."/>
        </authorList>
    </citation>
    <scope>NUCLEOTIDE SEQUENCE [LARGE SCALE GENOMIC DNA]</scope>
</reference>
<dbReference type="EMBL" id="MGJA01000009">
    <property type="protein sequence ID" value="OGM97719.1"/>
    <property type="molecule type" value="Genomic_DNA"/>
</dbReference>
<evidence type="ECO:0000256" key="1">
    <source>
        <dbReference type="ARBA" id="ARBA00006227"/>
    </source>
</evidence>
<comment type="function">
    <text evidence="4">This protein is one of the early assembly proteins of the 50S ribosomal subunit, although it is not seen to bind rRNA by itself. It is important during the early stages of 50S assembly.</text>
</comment>
<evidence type="ECO:0000256" key="3">
    <source>
        <dbReference type="ARBA" id="ARBA00023274"/>
    </source>
</evidence>
<dbReference type="STRING" id="1802660.A2735_01095"/>
<dbReference type="GO" id="GO:1990904">
    <property type="term" value="C:ribonucleoprotein complex"/>
    <property type="evidence" value="ECO:0007669"/>
    <property type="project" value="UniProtKB-KW"/>
</dbReference>
<dbReference type="PANTHER" id="PTHR11545:SF2">
    <property type="entry name" value="LARGE RIBOSOMAL SUBUNIT PROTEIN UL13M"/>
    <property type="match status" value="1"/>
</dbReference>
<evidence type="ECO:0000256" key="4">
    <source>
        <dbReference type="HAMAP-Rule" id="MF_01366"/>
    </source>
</evidence>
<dbReference type="AlphaFoldDB" id="A0A1F8EBK0"/>
<evidence type="ECO:0000313" key="5">
    <source>
        <dbReference type="EMBL" id="OGM97719.1"/>
    </source>
</evidence>
<dbReference type="GO" id="GO:0003729">
    <property type="term" value="F:mRNA binding"/>
    <property type="evidence" value="ECO:0007669"/>
    <property type="project" value="TreeGrafter"/>
</dbReference>
<dbReference type="Proteomes" id="UP000178520">
    <property type="component" value="Unassembled WGS sequence"/>
</dbReference>
<sequence>MKTYQIDATNQALGRIATQVATALRGKHLPSYSPEKLSDVEVVISNLKLAKFTGKKLEQKTYFHYSGYHGGIRARNLGEEWDKNPQEVLRHIVYRMLPKNKTRDKIIQNLKFN</sequence>
<dbReference type="GO" id="GO:0017148">
    <property type="term" value="P:negative regulation of translation"/>
    <property type="evidence" value="ECO:0007669"/>
    <property type="project" value="TreeGrafter"/>
</dbReference>
<dbReference type="GO" id="GO:0003735">
    <property type="term" value="F:structural constituent of ribosome"/>
    <property type="evidence" value="ECO:0007669"/>
    <property type="project" value="InterPro"/>
</dbReference>